<feature type="region of interest" description="Disordered" evidence="1">
    <location>
        <begin position="436"/>
        <end position="465"/>
    </location>
</feature>
<dbReference type="WBParaSite" id="maker-PairedContig_1943-snap-gene-4.15-mRNA-1">
    <property type="protein sequence ID" value="maker-PairedContig_1943-snap-gene-4.15-mRNA-1"/>
    <property type="gene ID" value="maker-PairedContig_1943-snap-gene-4.15"/>
</dbReference>
<organism evidence="4">
    <name type="scientific">Wuchereria bancrofti</name>
    <dbReference type="NCBI Taxonomy" id="6293"/>
    <lineage>
        <taxon>Eukaryota</taxon>
        <taxon>Metazoa</taxon>
        <taxon>Ecdysozoa</taxon>
        <taxon>Nematoda</taxon>
        <taxon>Chromadorea</taxon>
        <taxon>Rhabditida</taxon>
        <taxon>Spirurina</taxon>
        <taxon>Spiruromorpha</taxon>
        <taxon>Filarioidea</taxon>
        <taxon>Onchocercidae</taxon>
        <taxon>Wuchereria</taxon>
    </lineage>
</organism>
<name>A0A1I8EHI2_WUCBA</name>
<evidence type="ECO:0000256" key="2">
    <source>
        <dbReference type="SAM" id="Phobius"/>
    </source>
</evidence>
<feature type="region of interest" description="Disordered" evidence="1">
    <location>
        <begin position="216"/>
        <end position="243"/>
    </location>
</feature>
<keyword evidence="2" id="KW-0812">Transmembrane</keyword>
<dbReference type="Pfam" id="PF18876">
    <property type="entry name" value="AFF4_CHD"/>
    <property type="match status" value="1"/>
</dbReference>
<feature type="compositionally biased region" description="Polar residues" evidence="1">
    <location>
        <begin position="838"/>
        <end position="851"/>
    </location>
</feature>
<feature type="compositionally biased region" description="Basic and acidic residues" evidence="1">
    <location>
        <begin position="403"/>
        <end position="419"/>
    </location>
</feature>
<evidence type="ECO:0000259" key="3">
    <source>
        <dbReference type="Pfam" id="PF18876"/>
    </source>
</evidence>
<feature type="region of interest" description="Disordered" evidence="1">
    <location>
        <begin position="826"/>
        <end position="856"/>
    </location>
</feature>
<protein>
    <submittedName>
        <fullName evidence="4">AF4/FMR2 family member lilli</fullName>
    </submittedName>
</protein>
<feature type="transmembrane region" description="Helical" evidence="2">
    <location>
        <begin position="21"/>
        <end position="41"/>
    </location>
</feature>
<dbReference type="AlphaFoldDB" id="A0A1I8EHI2"/>
<feature type="domain" description="AF4/FMR2 C-terminal homology" evidence="3">
    <location>
        <begin position="687"/>
        <end position="935"/>
    </location>
</feature>
<reference evidence="4" key="1">
    <citation type="submission" date="2016-11" db="UniProtKB">
        <authorList>
            <consortium name="WormBaseParasite"/>
        </authorList>
    </citation>
    <scope>IDENTIFICATION</scope>
    <source>
        <strain evidence="4">pt0022</strain>
    </source>
</reference>
<keyword evidence="2" id="KW-0472">Membrane</keyword>
<accession>A0A1I8EHI2</accession>
<evidence type="ECO:0000313" key="4">
    <source>
        <dbReference type="WBParaSite" id="maker-PairedContig_1943-snap-gene-4.15-mRNA-1"/>
    </source>
</evidence>
<feature type="compositionally biased region" description="Low complexity" evidence="1">
    <location>
        <begin position="826"/>
        <end position="837"/>
    </location>
</feature>
<feature type="region of interest" description="Disordered" evidence="1">
    <location>
        <begin position="396"/>
        <end position="419"/>
    </location>
</feature>
<feature type="compositionally biased region" description="Polar residues" evidence="1">
    <location>
        <begin position="517"/>
        <end position="529"/>
    </location>
</feature>
<evidence type="ECO:0000256" key="1">
    <source>
        <dbReference type="SAM" id="MobiDB-lite"/>
    </source>
</evidence>
<feature type="compositionally biased region" description="Basic and acidic residues" evidence="1">
    <location>
        <begin position="502"/>
        <end position="515"/>
    </location>
</feature>
<dbReference type="InterPro" id="IPR043640">
    <property type="entry name" value="AF4/FMR2_CHD"/>
</dbReference>
<keyword evidence="2" id="KW-1133">Transmembrane helix</keyword>
<sequence>MCSVTRKITGLVPLQIHCRPYFFSAIGVCFILRTTSTLLLASNSNLYIDVILPPRPHYEESIESDYQMNSDQCDLRKTIDPNNQIQKVMAEEDSKPRIARIRENLVDGLGPFDVMADIIVGSQHGPNNSGLFGVVQSPIRPIRPSFVPSSLIPSASESHLTATQMAQKMQCIIDVPLSTIHTNLPFKKNQERKSNSVRGSKAVVSSASFVNAHIDSSTSSITSSDDSSCRKRKRRRSVCNNTDTENWQKPCTSNTAKMECSDSGITISELFGEKKVKNGNAKKRHIDMLKSMEKKMVKWEKEEQESPDSGFADEINDQNREQFHRPCLQTIIGELGHISPLLTPPRQPQKSDSLTLPVIINLDRLDSAQLLRIKNVLIKNASAFLSTVALPSCVLSPPMRPTSRNERDRTSQLCDSDFKSIPKMDNTNSRYKKQIVHSAGATPSSSTKDFRKESIPCCGSASRNDRKHELGTLKNDDLKITLIKKFIKQCDKTRVTVSVTTKIKESEKRNKKDDSALPSNGEQFPSTSKLGKKFSQLKSVLHVPTGKSDGDVREKDKIKYSDNEHSREKGKSVASRTKNCNGLNDQFGGDGTAITQQLRELKKKQMDDAAMSITTNNNMQVDNVRIKVAKNSKCKDGEVPPTKKCKKDTNVCSKSGIQEASDDFVCYRNRVAPTKKTVLEKNDNGSYKCANYYLDEVARPLKHRADKESGDYVRKTLAYMDAAVYFILSSATERENRQRQYTIARDSAELMKTIIKWSGTSAASLSSLERHFISRFRILSFRVQAVLNYYLYSLKIGSCMSNFGALTKWEPQLIELDAAAMRSDGAASVSSQGGSSANTETPSPASSTNSGHGERQREISVPISIYQVQRSQLSILHHLMWSDRLWKQTSTKMNSYEQEMVKHLDQICGPLTVDLSLHSLSEYLATAVAWLRAEYRAEKGRLSPSS</sequence>
<dbReference type="GO" id="GO:0005634">
    <property type="term" value="C:nucleus"/>
    <property type="evidence" value="ECO:0007669"/>
    <property type="project" value="InterPro"/>
</dbReference>
<proteinExistence type="predicted"/>
<feature type="compositionally biased region" description="Basic and acidic residues" evidence="1">
    <location>
        <begin position="548"/>
        <end position="571"/>
    </location>
</feature>
<feature type="region of interest" description="Disordered" evidence="1">
    <location>
        <begin position="501"/>
        <end position="575"/>
    </location>
</feature>
<dbReference type="STRING" id="6293.A0A1I8EHI2"/>
<feature type="compositionally biased region" description="Low complexity" evidence="1">
    <location>
        <begin position="216"/>
        <end position="226"/>
    </location>
</feature>